<protein>
    <submittedName>
        <fullName evidence="1">Oidioi.mRNA.OKI2018_I69.XSR.g16827.t1.cds</fullName>
    </submittedName>
</protein>
<dbReference type="Gene3D" id="1.25.40.20">
    <property type="entry name" value="Ankyrin repeat-containing domain"/>
    <property type="match status" value="1"/>
</dbReference>
<evidence type="ECO:0000313" key="1">
    <source>
        <dbReference type="EMBL" id="CAG5100069.1"/>
    </source>
</evidence>
<name>A0ABN7SHU6_OIKDI</name>
<reference evidence="1 2" key="1">
    <citation type="submission" date="2021-04" db="EMBL/GenBank/DDBJ databases">
        <authorList>
            <person name="Bliznina A."/>
        </authorList>
    </citation>
    <scope>NUCLEOTIDE SEQUENCE [LARGE SCALE GENOMIC DNA]</scope>
</reference>
<evidence type="ECO:0000313" key="2">
    <source>
        <dbReference type="Proteomes" id="UP001158576"/>
    </source>
</evidence>
<keyword evidence="2" id="KW-1185">Reference proteome</keyword>
<dbReference type="Proteomes" id="UP001158576">
    <property type="component" value="Chromosome XSR"/>
</dbReference>
<sequence length="615" mass="70702">MNRIGRKNGPFANLLSVRQNSRKVPEHLRRAKNSGEEGISVTQLSSKDYSKFARWDWILRFGTIELPDNVKIELLALLRDREEEPVWWELLRNERSLEFVLAEIRKHPKILLQLSRLSNSNILINLIKNGHFEKTEVLQELIALGADVNASEKGKSVLEYIIDTGDAKLIVQAIRAGANVNVRLPFHIKRAVVETAYSKFTRSRYSHGDKFNAFNVTTFDSEKKEFALEQVDNFATAFDLDHEAEEKRQLVEDPTIFCRLCLADDIALVEEIIDFASSESLEKAFTLVLARGQIQMAKVILKGFKKSFQKDGEERVLENMLYRALLEGKSDAYGLILEALNIEPAEIADFHVIKRAKIVLNLLGRNNALQEFQFQFRNARRDQGREKENEPIIDDFIKQIGNVTLLAVDDTDPSLASRCSRTVSDLKPDRILLPLNSTTIGYLFHSIEGLAQQSKSRFDEISKKSALERTPEEEMQRTFDYRVIQSELWPFREAVATVEAAAKLEGKMSELVMAEPETEDVYKKVGVCKDRHKFEVYTRERLSDFDSYSKTCSKEFREKLKNTRESYFPEANEAYYGTKKDFLVSTIREHCKDRRKSCLCLVDIELFDSVLDALL</sequence>
<accession>A0ABN7SHU6</accession>
<organism evidence="1 2">
    <name type="scientific">Oikopleura dioica</name>
    <name type="common">Tunicate</name>
    <dbReference type="NCBI Taxonomy" id="34765"/>
    <lineage>
        <taxon>Eukaryota</taxon>
        <taxon>Metazoa</taxon>
        <taxon>Chordata</taxon>
        <taxon>Tunicata</taxon>
        <taxon>Appendicularia</taxon>
        <taxon>Copelata</taxon>
        <taxon>Oikopleuridae</taxon>
        <taxon>Oikopleura</taxon>
    </lineage>
</organism>
<dbReference type="EMBL" id="OU015569">
    <property type="protein sequence ID" value="CAG5100069.1"/>
    <property type="molecule type" value="Genomic_DNA"/>
</dbReference>
<dbReference type="InterPro" id="IPR036770">
    <property type="entry name" value="Ankyrin_rpt-contain_sf"/>
</dbReference>
<gene>
    <name evidence="1" type="ORF">OKIOD_LOCUS8385</name>
</gene>
<proteinExistence type="predicted"/>